<dbReference type="EMBL" id="LUGG01000023">
    <property type="protein sequence ID" value="OBZ67751.1"/>
    <property type="molecule type" value="Genomic_DNA"/>
</dbReference>
<dbReference type="OrthoDB" id="9978173at2759"/>
<evidence type="ECO:0000313" key="1">
    <source>
        <dbReference type="EMBL" id="OBZ67751.1"/>
    </source>
</evidence>
<evidence type="ECO:0000313" key="2">
    <source>
        <dbReference type="Proteomes" id="UP000092993"/>
    </source>
</evidence>
<dbReference type="Gene3D" id="1.20.120.1060">
    <property type="match status" value="1"/>
</dbReference>
<name>A0A1C7LSE4_GRIFR</name>
<comment type="caution">
    <text evidence="1">The sequence shown here is derived from an EMBL/GenBank/DDBJ whole genome shotgun (WGS) entry which is preliminary data.</text>
</comment>
<dbReference type="InterPro" id="IPR025533">
    <property type="entry name" value="DUF4419"/>
</dbReference>
<organism evidence="1 2">
    <name type="scientific">Grifola frondosa</name>
    <name type="common">Maitake</name>
    <name type="synonym">Polyporus frondosus</name>
    <dbReference type="NCBI Taxonomy" id="5627"/>
    <lineage>
        <taxon>Eukaryota</taxon>
        <taxon>Fungi</taxon>
        <taxon>Dikarya</taxon>
        <taxon>Basidiomycota</taxon>
        <taxon>Agaricomycotina</taxon>
        <taxon>Agaricomycetes</taxon>
        <taxon>Polyporales</taxon>
        <taxon>Grifolaceae</taxon>
        <taxon>Grifola</taxon>
    </lineage>
</organism>
<dbReference type="Proteomes" id="UP000092993">
    <property type="component" value="Unassembled WGS sequence"/>
</dbReference>
<dbReference type="PANTHER" id="PTHR31252:SF11">
    <property type="entry name" value="DUF4419 DOMAIN-CONTAINING PROTEIN"/>
    <property type="match status" value="1"/>
</dbReference>
<dbReference type="PANTHER" id="PTHR31252">
    <property type="entry name" value="DUF4419 DOMAIN-CONTAINING PROTEIN"/>
    <property type="match status" value="1"/>
</dbReference>
<dbReference type="OMA" id="AFCFWDA"/>
<accession>A0A1C7LSE4</accession>
<proteinExistence type="predicted"/>
<reference evidence="1 2" key="1">
    <citation type="submission" date="2016-03" db="EMBL/GenBank/DDBJ databases">
        <title>Whole genome sequencing of Grifola frondosa 9006-11.</title>
        <authorList>
            <person name="Min B."/>
            <person name="Park H."/>
            <person name="Kim J.-G."/>
            <person name="Cho H."/>
            <person name="Oh Y.-L."/>
            <person name="Kong W.-S."/>
            <person name="Choi I.-G."/>
        </authorList>
    </citation>
    <scope>NUCLEOTIDE SEQUENCE [LARGE SCALE GENOMIC DNA]</scope>
    <source>
        <strain evidence="1 2">9006-11</strain>
    </source>
</reference>
<dbReference type="STRING" id="5627.A0A1C7LSE4"/>
<protein>
    <submittedName>
        <fullName evidence="1">Uncharacterized protein</fullName>
    </submittedName>
</protein>
<dbReference type="Pfam" id="PF14388">
    <property type="entry name" value="DUF4419"/>
    <property type="match status" value="1"/>
</dbReference>
<keyword evidence="2" id="KW-1185">Reference proteome</keyword>
<dbReference type="AlphaFoldDB" id="A0A1C7LSE4"/>
<sequence>MACIHRRCRDVLRFGWLYCPSVTWRAVHSQVRLTADAIPDFYAQMRPDNADNILERACFDQWKECGEMLQSSVLDDEIPSLIPRSNGFVHTALEAYKSHHNLRIRPDDVWISMLNQFSFYINAHAEEMRDKFVAHEGRRKLVVSAIGNRYMVDFGGMAQQMTLLIHDNVVDKTLVDWILPNFTTTTVKDTTICSVLLMSTLKAYFEYGMVCMCGIPSVTLEGERDDWQKLLDRVDRFNEFGDEPKVWSAMLRPILRRFVSAFDDEPDITFWEHVAHRHEVFYGPDDMSGWITAFCVWSNQGIWQAGSLSSITANLGDEDAVKSPIRLTDIGRPSLLLNGVTYPPMSMSAIAEGYCEVDVDLEDNGERFDCKMVAGHLAMATSRSVTGGKKEDTVSPSPQWFMFVKGKRENTTPTWPSRSALAPAVKSKKRVHKWSCRCVIA</sequence>
<gene>
    <name evidence="1" type="ORF">A0H81_12497</name>
</gene>